<proteinExistence type="predicted"/>
<evidence type="ECO:0000313" key="3">
    <source>
        <dbReference type="Proteomes" id="UP001162131"/>
    </source>
</evidence>
<comment type="caution">
    <text evidence="2">The sequence shown here is derived from an EMBL/GenBank/DDBJ whole genome shotgun (WGS) entry which is preliminary data.</text>
</comment>
<gene>
    <name evidence="2" type="ORF">BSTOLATCC_MIC55606</name>
</gene>
<sequence>MFNVYAYDQKLKERKQKEKEAQRAVSQRQVALKTRKKYLDSYDYRIKQFIVAMIKEPYKMKQYQSPLEVAGRITDPSKYKGAANIILKGYKSERQRILENLQNEQFIKSNPVTPAEKVTNKSEEKILPNRMYFKPRNNLERIKDELMQRHVNIEEIEGEQYKPQSKPGQKPGSSKTEVNVAHKEEGLTPKQIFASLHHKTYFKAVKTVQSRSQASLTPSAKLDYNIIDGVKHSAKGIDLRPEELKILATEALKYCHVEDSQNEKYLKVGHGKLVSNPDLTILETYQVLNRLH</sequence>
<accession>A0AAU9K2N0</accession>
<feature type="region of interest" description="Disordered" evidence="1">
    <location>
        <begin position="156"/>
        <end position="177"/>
    </location>
</feature>
<name>A0AAU9K2N0_9CILI</name>
<dbReference type="Proteomes" id="UP001162131">
    <property type="component" value="Unassembled WGS sequence"/>
</dbReference>
<protein>
    <submittedName>
        <fullName evidence="2">Uncharacterized protein</fullName>
    </submittedName>
</protein>
<evidence type="ECO:0000256" key="1">
    <source>
        <dbReference type="SAM" id="MobiDB-lite"/>
    </source>
</evidence>
<evidence type="ECO:0000313" key="2">
    <source>
        <dbReference type="EMBL" id="CAG9332152.1"/>
    </source>
</evidence>
<dbReference type="AlphaFoldDB" id="A0AAU9K2N0"/>
<dbReference type="EMBL" id="CAJZBQ010000054">
    <property type="protein sequence ID" value="CAG9332152.1"/>
    <property type="molecule type" value="Genomic_DNA"/>
</dbReference>
<organism evidence="2 3">
    <name type="scientific">Blepharisma stoltei</name>
    <dbReference type="NCBI Taxonomy" id="1481888"/>
    <lineage>
        <taxon>Eukaryota</taxon>
        <taxon>Sar</taxon>
        <taxon>Alveolata</taxon>
        <taxon>Ciliophora</taxon>
        <taxon>Postciliodesmatophora</taxon>
        <taxon>Heterotrichea</taxon>
        <taxon>Heterotrichida</taxon>
        <taxon>Blepharismidae</taxon>
        <taxon>Blepharisma</taxon>
    </lineage>
</organism>
<reference evidence="2" key="1">
    <citation type="submission" date="2021-09" db="EMBL/GenBank/DDBJ databases">
        <authorList>
            <consortium name="AG Swart"/>
            <person name="Singh M."/>
            <person name="Singh A."/>
            <person name="Seah K."/>
            <person name="Emmerich C."/>
        </authorList>
    </citation>
    <scope>NUCLEOTIDE SEQUENCE</scope>
    <source>
        <strain evidence="2">ATCC30299</strain>
    </source>
</reference>
<feature type="compositionally biased region" description="Polar residues" evidence="1">
    <location>
        <begin position="162"/>
        <end position="177"/>
    </location>
</feature>
<keyword evidence="3" id="KW-1185">Reference proteome</keyword>